<dbReference type="GO" id="GO:0005737">
    <property type="term" value="C:cytoplasm"/>
    <property type="evidence" value="ECO:0007669"/>
    <property type="project" value="UniProtKB-SubCell"/>
</dbReference>
<evidence type="ECO:0000256" key="5">
    <source>
        <dbReference type="ARBA" id="ARBA00022475"/>
    </source>
</evidence>
<dbReference type="InterPro" id="IPR036020">
    <property type="entry name" value="WW_dom_sf"/>
</dbReference>
<dbReference type="SMART" id="SM00456">
    <property type="entry name" value="WW"/>
    <property type="match status" value="2"/>
</dbReference>
<evidence type="ECO:0000256" key="15">
    <source>
        <dbReference type="SAM" id="Coils"/>
    </source>
</evidence>
<dbReference type="PANTHER" id="PTHR14791">
    <property type="entry name" value="BOMB/KIRA PROTEINS"/>
    <property type="match status" value="1"/>
</dbReference>
<dbReference type="EnsemblMetazoa" id="XM_038200246.1">
    <property type="protein sequence ID" value="XP_038056174.1"/>
    <property type="gene ID" value="LOC119728163"/>
</dbReference>
<evidence type="ECO:0000256" key="9">
    <source>
        <dbReference type="ARBA" id="ARBA00023015"/>
    </source>
</evidence>
<keyword evidence="10 15" id="KW-0175">Coiled coil</keyword>
<comment type="subunit">
    <text evidence="14">Forms a complex with Mer and Ex. Interacts (via domain WW 1) with Ex (via RXPPXY motif). Interacts with Mer, Sav, Hpo and Wts.</text>
</comment>
<evidence type="ECO:0000256" key="8">
    <source>
        <dbReference type="ARBA" id="ARBA00022737"/>
    </source>
</evidence>
<keyword evidence="5" id="KW-1003">Cell membrane</keyword>
<feature type="region of interest" description="Disordered" evidence="16">
    <location>
        <begin position="481"/>
        <end position="522"/>
    </location>
</feature>
<dbReference type="GO" id="GO:0016477">
    <property type="term" value="P:cell migration"/>
    <property type="evidence" value="ECO:0007669"/>
    <property type="project" value="TreeGrafter"/>
</dbReference>
<dbReference type="PROSITE" id="PS50004">
    <property type="entry name" value="C2"/>
    <property type="match status" value="1"/>
</dbReference>
<keyword evidence="20" id="KW-1185">Reference proteome</keyword>
<dbReference type="OMA" id="QVTVVSM"/>
<evidence type="ECO:0000256" key="12">
    <source>
        <dbReference type="ARBA" id="ARBA00023163"/>
    </source>
</evidence>
<comment type="subcellular location">
    <subcellularLocation>
        <location evidence="1">Apical cell membrane</location>
    </subcellularLocation>
    <subcellularLocation>
        <location evidence="2">Cytoplasm</location>
    </subcellularLocation>
</comment>
<evidence type="ECO:0000256" key="11">
    <source>
        <dbReference type="ARBA" id="ARBA00023136"/>
    </source>
</evidence>
<feature type="compositionally biased region" description="Low complexity" evidence="16">
    <location>
        <begin position="485"/>
        <end position="500"/>
    </location>
</feature>
<dbReference type="Gene3D" id="2.20.70.10">
    <property type="match status" value="2"/>
</dbReference>
<evidence type="ECO:0000313" key="20">
    <source>
        <dbReference type="Proteomes" id="UP000887568"/>
    </source>
</evidence>
<evidence type="ECO:0000256" key="7">
    <source>
        <dbReference type="ARBA" id="ARBA00022553"/>
    </source>
</evidence>
<feature type="region of interest" description="Disordered" evidence="16">
    <location>
        <begin position="954"/>
        <end position="983"/>
    </location>
</feature>
<feature type="compositionally biased region" description="Polar residues" evidence="16">
    <location>
        <begin position="954"/>
        <end position="963"/>
    </location>
</feature>
<dbReference type="SUPFAM" id="SSF51045">
    <property type="entry name" value="WW domain"/>
    <property type="match status" value="2"/>
</dbReference>
<comment type="similarity">
    <text evidence="3">Belongs to the WWC family. KIBRA subfamily.</text>
</comment>
<dbReference type="Pfam" id="PF00397">
    <property type="entry name" value="WW"/>
    <property type="match status" value="1"/>
</dbReference>
<dbReference type="PROSITE" id="PS50020">
    <property type="entry name" value="WW_DOMAIN_2"/>
    <property type="match status" value="2"/>
</dbReference>
<dbReference type="InterPro" id="IPR001202">
    <property type="entry name" value="WW_dom"/>
</dbReference>
<feature type="compositionally biased region" description="Low complexity" evidence="16">
    <location>
        <begin position="869"/>
        <end position="885"/>
    </location>
</feature>
<dbReference type="CDD" id="cd00201">
    <property type="entry name" value="WW"/>
    <property type="match status" value="2"/>
</dbReference>
<proteinExistence type="inferred from homology"/>
<feature type="compositionally biased region" description="Pro residues" evidence="16">
    <location>
        <begin position="919"/>
        <end position="929"/>
    </location>
</feature>
<evidence type="ECO:0000259" key="17">
    <source>
        <dbReference type="PROSITE" id="PS50004"/>
    </source>
</evidence>
<dbReference type="OrthoDB" id="2020426at2759"/>
<dbReference type="GO" id="GO:0006355">
    <property type="term" value="P:regulation of DNA-templated transcription"/>
    <property type="evidence" value="ECO:0007669"/>
    <property type="project" value="TreeGrafter"/>
</dbReference>
<dbReference type="FunFam" id="2.20.70.10:FF:000041">
    <property type="entry name" value="WW and C2 domain containing 1"/>
    <property type="match status" value="1"/>
</dbReference>
<keyword evidence="11" id="KW-0472">Membrane</keyword>
<feature type="compositionally biased region" description="Polar residues" evidence="16">
    <location>
        <begin position="1103"/>
        <end position="1135"/>
    </location>
</feature>
<dbReference type="CDD" id="cd22249">
    <property type="entry name" value="UDM1_RNF168_RNF169-like"/>
    <property type="match status" value="1"/>
</dbReference>
<feature type="compositionally biased region" description="Polar residues" evidence="16">
    <location>
        <begin position="1024"/>
        <end position="1037"/>
    </location>
</feature>
<dbReference type="GO" id="GO:0035330">
    <property type="term" value="P:regulation of hippo signaling"/>
    <property type="evidence" value="ECO:0007669"/>
    <property type="project" value="TreeGrafter"/>
</dbReference>
<evidence type="ECO:0000256" key="13">
    <source>
        <dbReference type="ARBA" id="ARBA00024960"/>
    </source>
</evidence>
<keyword evidence="7" id="KW-0597">Phosphoprotein</keyword>
<evidence type="ECO:0000256" key="2">
    <source>
        <dbReference type="ARBA" id="ARBA00004496"/>
    </source>
</evidence>
<dbReference type="GO" id="GO:0060090">
    <property type="term" value="F:molecular adaptor activity"/>
    <property type="evidence" value="ECO:0007669"/>
    <property type="project" value="TreeGrafter"/>
</dbReference>
<organism evidence="19 20">
    <name type="scientific">Patiria miniata</name>
    <name type="common">Bat star</name>
    <name type="synonym">Asterina miniata</name>
    <dbReference type="NCBI Taxonomy" id="46514"/>
    <lineage>
        <taxon>Eukaryota</taxon>
        <taxon>Metazoa</taxon>
        <taxon>Echinodermata</taxon>
        <taxon>Eleutherozoa</taxon>
        <taxon>Asterozoa</taxon>
        <taxon>Asteroidea</taxon>
        <taxon>Valvatacea</taxon>
        <taxon>Valvatida</taxon>
        <taxon>Asterinidae</taxon>
        <taxon>Patiria</taxon>
    </lineage>
</organism>
<dbReference type="InterPro" id="IPR051105">
    <property type="entry name" value="WWC/KIBRA_Hippo_Reg"/>
</dbReference>
<dbReference type="SUPFAM" id="SSF49562">
    <property type="entry name" value="C2 domain (Calcium/lipid-binding domain, CaLB)"/>
    <property type="match status" value="1"/>
</dbReference>
<feature type="coiled-coil region" evidence="15">
    <location>
        <begin position="119"/>
        <end position="189"/>
    </location>
</feature>
<dbReference type="GO" id="GO:0046621">
    <property type="term" value="P:negative regulation of organ growth"/>
    <property type="evidence" value="ECO:0007669"/>
    <property type="project" value="TreeGrafter"/>
</dbReference>
<dbReference type="PROSITE" id="PS01159">
    <property type="entry name" value="WW_DOMAIN_1"/>
    <property type="match status" value="1"/>
</dbReference>
<accession>A0A913ZXC7</accession>
<evidence type="ECO:0000313" key="19">
    <source>
        <dbReference type="EnsemblMetazoa" id="XP_038056174.1"/>
    </source>
</evidence>
<feature type="region of interest" description="Disordered" evidence="16">
    <location>
        <begin position="904"/>
        <end position="935"/>
    </location>
</feature>
<dbReference type="GO" id="GO:0019900">
    <property type="term" value="F:kinase binding"/>
    <property type="evidence" value="ECO:0007669"/>
    <property type="project" value="TreeGrafter"/>
</dbReference>
<evidence type="ECO:0000256" key="10">
    <source>
        <dbReference type="ARBA" id="ARBA00023054"/>
    </source>
</evidence>
<feature type="compositionally biased region" description="Polar residues" evidence="16">
    <location>
        <begin position="827"/>
        <end position="841"/>
    </location>
</feature>
<name>A0A913ZXC7_PATMI</name>
<protein>
    <recommendedName>
        <fullName evidence="4">Protein kibra</fullName>
    </recommendedName>
</protein>
<keyword evidence="8" id="KW-0677">Repeat</keyword>
<feature type="compositionally biased region" description="Polar residues" evidence="16">
    <location>
        <begin position="1079"/>
        <end position="1089"/>
    </location>
</feature>
<feature type="region of interest" description="Disordered" evidence="16">
    <location>
        <begin position="1071"/>
        <end position="1135"/>
    </location>
</feature>
<dbReference type="Pfam" id="PF25802">
    <property type="entry name" value="WWC1"/>
    <property type="match status" value="1"/>
</dbReference>
<dbReference type="GO" id="GO:0016324">
    <property type="term" value="C:apical plasma membrane"/>
    <property type="evidence" value="ECO:0007669"/>
    <property type="project" value="UniProtKB-SubCell"/>
</dbReference>
<feature type="domain" description="WW" evidence="18">
    <location>
        <begin position="9"/>
        <end position="42"/>
    </location>
</feature>
<evidence type="ECO:0000256" key="3">
    <source>
        <dbReference type="ARBA" id="ARBA00010585"/>
    </source>
</evidence>
<feature type="region of interest" description="Disordered" evidence="16">
    <location>
        <begin position="1013"/>
        <end position="1044"/>
    </location>
</feature>
<feature type="coiled-coil region" evidence="15">
    <location>
        <begin position="305"/>
        <end position="387"/>
    </location>
</feature>
<keyword evidence="6" id="KW-0963">Cytoplasm</keyword>
<evidence type="ECO:0000259" key="18">
    <source>
        <dbReference type="PROSITE" id="PS50020"/>
    </source>
</evidence>
<evidence type="ECO:0000256" key="1">
    <source>
        <dbReference type="ARBA" id="ARBA00004221"/>
    </source>
</evidence>
<keyword evidence="9" id="KW-0805">Transcription regulation</keyword>
<feature type="domain" description="WW" evidence="18">
    <location>
        <begin position="56"/>
        <end position="89"/>
    </location>
</feature>
<dbReference type="AlphaFoldDB" id="A0A913ZXC7"/>
<dbReference type="Proteomes" id="UP000887568">
    <property type="component" value="Unplaced"/>
</dbReference>
<keyword evidence="12" id="KW-0804">Transcription</keyword>
<evidence type="ECO:0000256" key="6">
    <source>
        <dbReference type="ARBA" id="ARBA00022490"/>
    </source>
</evidence>
<dbReference type="RefSeq" id="XP_038056174.1">
    <property type="nucleotide sequence ID" value="XM_038200246.1"/>
</dbReference>
<evidence type="ECO:0000256" key="14">
    <source>
        <dbReference type="ARBA" id="ARBA00025969"/>
    </source>
</evidence>
<feature type="region of interest" description="Disordered" evidence="16">
    <location>
        <begin position="827"/>
        <end position="885"/>
    </location>
</feature>
<dbReference type="PANTHER" id="PTHR14791:SF29">
    <property type="entry name" value="PROTEIN KIBRA"/>
    <property type="match status" value="1"/>
</dbReference>
<reference evidence="19" key="1">
    <citation type="submission" date="2022-11" db="UniProtKB">
        <authorList>
            <consortium name="EnsemblMetazoa"/>
        </authorList>
    </citation>
    <scope>IDENTIFICATION</scope>
</reference>
<sequence>MSRILNGQLPLPAGWEEARDYDGKIYFIDHNTRKTSWIDPRDRLTKPQTFADCSGDELPFGWEEAYDPVLGVYYIDHLNQGNQIEDPRVQWRREKEMMLREYLTTQTDEEDSQAKQEICNVKQQRLQLAENEVQHLNDALSGWQSKTSLNSNSSTGSTRYDPDLLKVEVANAKARVAQIRNELQHMKAQVYLQNQEYRGNEKACSSPEIRFHSDEGGHYSENPSQMPSMVYHQHRLNTTLQSDLPGHFHYMGGGRLAEKERIRMKYEDAQRRLCLLQIQIAELDDQNPLGQNEADKDRLLLISEKEELLRELRSAYQHKRSAEERRKLEAEKQAVIQQINEAKEEVTRVLHNRIKLQERKDQLNQQLAEVTREAMQLESQLKSVSVSTLSSSSSRGSLSASSRGSLASSKGSLNSALSYPDIYMPPSQYSMDLNMKDIKQKVDALFHGSMEGPGALAPTSPHHLQPGPAPVAISVPGAVDTNHKSMTSLSSRSSLSSMSPPSSPGNAHLNGGDVRYEGPPPAYLDHLSSVQQRQKQNIAGYLRTQGLEEEHVVGSLSQLTLNGGDSLTQVPPSGPGVAPEGALMAGGAGVGVAMGGRGLSRLSMDPKMPVSEYNMEMLGNTPLSPISEGIAGVNLQRLQGQSTAAARSVSAAVSDESVAGDSGVYEASNKRSAESDGDHFLSSISSLNCGQILLTLQYLLSEGVLVVALEQLRHIREMLPEDCTKFYIKGDVLPCPPNANLSFKTDDIEDTSLRVLGQTVSLPIMENKIGTKTLQLFVWSVGATQREECVGGTRISLADLNPRHVAKSQWHNIVNFKILQMETQRYTASNTPSETSHQQSGELFASRTRRASVGDQPSTENNPPPPAPDSTASTTDTRFRSSSFDNSFINRHRNLTTIAVSIGDDRSGHAHSSSFPNSAPQPQPQPTRPLPLLSPAQFPADREARLEMLRNSLRGTESQNSNPHHARAPSLSRSKTFNAGQPPQKQYICKLNRSDSDSAMALQRRAPFMRNSLERRSLRWKPPTSLSSKRSFHQRSPSDLEVSLQASKERQVQIREEIQRLKEIKRCVEQASTKDEHNAQLSSTSNNSDILHRLIKSAEKSTHNQQRNATGFTNNASTKQSSHMSTPVQRSATFS</sequence>
<evidence type="ECO:0000256" key="4">
    <source>
        <dbReference type="ARBA" id="ARBA00013712"/>
    </source>
</evidence>
<dbReference type="InterPro" id="IPR057747">
    <property type="entry name" value="WWC1_hairpin"/>
</dbReference>
<dbReference type="GeneID" id="119728163"/>
<evidence type="ECO:0000256" key="16">
    <source>
        <dbReference type="SAM" id="MobiDB-lite"/>
    </source>
</evidence>
<dbReference type="Gene3D" id="2.60.40.150">
    <property type="entry name" value="C2 domain"/>
    <property type="match status" value="1"/>
</dbReference>
<feature type="compositionally biased region" description="Basic and acidic residues" evidence="16">
    <location>
        <begin position="1090"/>
        <end position="1102"/>
    </location>
</feature>
<feature type="compositionally biased region" description="Polar residues" evidence="16">
    <location>
        <begin position="971"/>
        <end position="983"/>
    </location>
</feature>
<feature type="region of interest" description="Disordered" evidence="16">
    <location>
        <begin position="388"/>
        <end position="412"/>
    </location>
</feature>
<dbReference type="InterPro" id="IPR035892">
    <property type="entry name" value="C2_domain_sf"/>
</dbReference>
<comment type="function">
    <text evidence="13">Regulator of the Hippo/SWH (Sav/Wts/Hpo) signaling pathway, a signaling pathway that plays a pivotal role in organ size control and tumor suppression by restricting proliferation and promoting apoptosis. The core of this pathway is composed of a kinase cascade wherein Hippo (Hpo), in complex with its regulatory protein Salvador (Sav), phosphorylates and activates Warts (Wts) in complex with its regulatory protein Mats, which in turn phosphorylates and inactivates the Yorkie (Yki) oncoprotein. Kibra acts synergistically along with Ex and Mer to regulate the Hippo signaling pathway.</text>
</comment>
<feature type="domain" description="C2" evidence="17">
    <location>
        <begin position="688"/>
        <end position="811"/>
    </location>
</feature>
<dbReference type="InterPro" id="IPR000008">
    <property type="entry name" value="C2_dom"/>
</dbReference>